<keyword evidence="3" id="KW-1185">Reference proteome</keyword>
<keyword evidence="1" id="KW-0472">Membrane</keyword>
<evidence type="ECO:0000313" key="3">
    <source>
        <dbReference type="Proteomes" id="UP001230504"/>
    </source>
</evidence>
<comment type="caution">
    <text evidence="2">The sequence shown here is derived from an EMBL/GenBank/DDBJ whole genome shotgun (WGS) entry which is preliminary data.</text>
</comment>
<sequence>MVQMDQSLKMKHALRSFQSFLVFILGITTVLLPCLALFCHVCHSLWSHFVGVTRSRTPNLGMFMSFLSRVCEAVMLNSFTKRATLRLAEVLQRRVRGLFMKNEVIHEKQDEATTPEESFSIGPFTNSHHCALGSRFPR</sequence>
<organism evidence="2 3">
    <name type="scientific">Colletotrichum navitas</name>
    <dbReference type="NCBI Taxonomy" id="681940"/>
    <lineage>
        <taxon>Eukaryota</taxon>
        <taxon>Fungi</taxon>
        <taxon>Dikarya</taxon>
        <taxon>Ascomycota</taxon>
        <taxon>Pezizomycotina</taxon>
        <taxon>Sordariomycetes</taxon>
        <taxon>Hypocreomycetidae</taxon>
        <taxon>Glomerellales</taxon>
        <taxon>Glomerellaceae</taxon>
        <taxon>Colletotrichum</taxon>
        <taxon>Colletotrichum graminicola species complex</taxon>
    </lineage>
</organism>
<feature type="transmembrane region" description="Helical" evidence="1">
    <location>
        <begin position="20"/>
        <end position="46"/>
    </location>
</feature>
<evidence type="ECO:0000313" key="2">
    <source>
        <dbReference type="EMBL" id="KAK1569517.1"/>
    </source>
</evidence>
<dbReference type="GeneID" id="85449400"/>
<dbReference type="EMBL" id="JAHLJV010000132">
    <property type="protein sequence ID" value="KAK1569517.1"/>
    <property type="molecule type" value="Genomic_DNA"/>
</dbReference>
<dbReference type="RefSeq" id="XP_060407752.1">
    <property type="nucleotide sequence ID" value="XM_060565160.1"/>
</dbReference>
<keyword evidence="1" id="KW-1133">Transmembrane helix</keyword>
<accession>A0AAD8PLK9</accession>
<dbReference type="AlphaFoldDB" id="A0AAD8PLK9"/>
<protein>
    <submittedName>
        <fullName evidence="2">Uncharacterized protein</fullName>
    </submittedName>
</protein>
<gene>
    <name evidence="2" type="ORF">LY79DRAFT_84798</name>
</gene>
<evidence type="ECO:0000256" key="1">
    <source>
        <dbReference type="SAM" id="Phobius"/>
    </source>
</evidence>
<proteinExistence type="predicted"/>
<name>A0AAD8PLK9_9PEZI</name>
<dbReference type="Proteomes" id="UP001230504">
    <property type="component" value="Unassembled WGS sequence"/>
</dbReference>
<reference evidence="2" key="1">
    <citation type="submission" date="2021-06" db="EMBL/GenBank/DDBJ databases">
        <title>Comparative genomics, transcriptomics and evolutionary studies reveal genomic signatures of adaptation to plant cell wall in hemibiotrophic fungi.</title>
        <authorList>
            <consortium name="DOE Joint Genome Institute"/>
            <person name="Baroncelli R."/>
            <person name="Diaz J.F."/>
            <person name="Benocci T."/>
            <person name="Peng M."/>
            <person name="Battaglia E."/>
            <person name="Haridas S."/>
            <person name="Andreopoulos W."/>
            <person name="Labutti K."/>
            <person name="Pangilinan J."/>
            <person name="Floch G.L."/>
            <person name="Makela M.R."/>
            <person name="Henrissat B."/>
            <person name="Grigoriev I.V."/>
            <person name="Crouch J.A."/>
            <person name="De Vries R.P."/>
            <person name="Sukno S.A."/>
            <person name="Thon M.R."/>
        </authorList>
    </citation>
    <scope>NUCLEOTIDE SEQUENCE</scope>
    <source>
        <strain evidence="2">CBS 125086</strain>
    </source>
</reference>
<keyword evidence="1" id="KW-0812">Transmembrane</keyword>